<evidence type="ECO:0000256" key="22">
    <source>
        <dbReference type="SAM" id="Phobius"/>
    </source>
</evidence>
<keyword evidence="11 22" id="KW-0472">Membrane</keyword>
<evidence type="ECO:0000256" key="21">
    <source>
        <dbReference type="SAM" id="MobiDB-lite"/>
    </source>
</evidence>
<name>A0A5A9P583_9TELE</name>
<keyword evidence="6 22" id="KW-0812">Transmembrane</keyword>
<comment type="subunit">
    <text evidence="17">Homodimer. Interacts with GRIA1 and GRIA2.</text>
</comment>
<evidence type="ECO:0000256" key="4">
    <source>
        <dbReference type="ARBA" id="ARBA00022475"/>
    </source>
</evidence>
<comment type="caution">
    <text evidence="23">The sequence shown here is derived from an EMBL/GenBank/DDBJ whole genome shotgun (WGS) entry which is preliminary data.</text>
</comment>
<evidence type="ECO:0000256" key="10">
    <source>
        <dbReference type="ARBA" id="ARBA00023018"/>
    </source>
</evidence>
<evidence type="ECO:0000256" key="14">
    <source>
        <dbReference type="ARBA" id="ARBA00034112"/>
    </source>
</evidence>
<keyword evidence="10" id="KW-0770">Synapse</keyword>
<evidence type="ECO:0000256" key="7">
    <source>
        <dbReference type="ARBA" id="ARBA00022753"/>
    </source>
</evidence>
<dbReference type="GO" id="GO:0097091">
    <property type="term" value="P:synaptic vesicle clustering"/>
    <property type="evidence" value="ECO:0007669"/>
    <property type="project" value="TreeGrafter"/>
</dbReference>
<feature type="region of interest" description="Disordered" evidence="21">
    <location>
        <begin position="1"/>
        <end position="20"/>
    </location>
</feature>
<evidence type="ECO:0000256" key="5">
    <source>
        <dbReference type="ARBA" id="ARBA00022553"/>
    </source>
</evidence>
<sequence>MERVLRTGQEPGAADERDQGNTLLAGSVQLGPECCKRNGLINTHNLRVETKEGLVSVYSAPQYPEHVVSKDKNGTQYGKEPPQLLNPSTLPQAIDSYYRPNLILYPESMLKAWGEGGDCCETTFIEEMTPASSGSAKDGIVFADGRLLDRSMEDAKIQTLSYDVEDDDGEFQEFESEYSSDSESEDNFLMMPPRDHLGLSVFSMLCCFWPLGIAAFYLSHELHTLSILEESTRHLRLPQSTTPSLTYSKPRKRQSQPTGGHPTLGTVAARNAVRYIPAYTVSRIFRCLRAVIEPAWESLLIVSPHTSLALAYTGISQLASNPP</sequence>
<evidence type="ECO:0000256" key="2">
    <source>
        <dbReference type="ARBA" id="ARBA00004401"/>
    </source>
</evidence>
<dbReference type="GO" id="GO:0060076">
    <property type="term" value="C:excitatory synapse"/>
    <property type="evidence" value="ECO:0007669"/>
    <property type="project" value="TreeGrafter"/>
</dbReference>
<comment type="similarity">
    <text evidence="3">Belongs to the CD225/Dispanin family.</text>
</comment>
<evidence type="ECO:0000256" key="8">
    <source>
        <dbReference type="ARBA" id="ARBA00022968"/>
    </source>
</evidence>
<feature type="compositionally biased region" description="Polar residues" evidence="21">
    <location>
        <begin position="238"/>
        <end position="247"/>
    </location>
</feature>
<dbReference type="PANTHER" id="PTHR14768">
    <property type="entry name" value="UPF0338 PROTEIN"/>
    <property type="match status" value="1"/>
</dbReference>
<dbReference type="GO" id="GO:0051965">
    <property type="term" value="P:positive regulation of synapse assembly"/>
    <property type="evidence" value="ECO:0007669"/>
    <property type="project" value="TreeGrafter"/>
</dbReference>
<dbReference type="Pfam" id="PF04505">
    <property type="entry name" value="CD225"/>
    <property type="match status" value="1"/>
</dbReference>
<evidence type="ECO:0000256" key="3">
    <source>
        <dbReference type="ARBA" id="ARBA00006843"/>
    </source>
</evidence>
<protein>
    <recommendedName>
        <fullName evidence="18">Synapse differentiation-inducing gene protein 1</fullName>
    </recommendedName>
    <alternativeName>
        <fullName evidence="19">Dispanin subfamily C member 2</fullName>
    </alternativeName>
    <alternativeName>
        <fullName evidence="20">Transmembrane protein 90B</fullName>
    </alternativeName>
</protein>
<dbReference type="PANTHER" id="PTHR14768:SF3">
    <property type="entry name" value="SYNAPSE DIFFERENTIATION-INDUCING GENE PROTEIN 1"/>
    <property type="match status" value="1"/>
</dbReference>
<reference evidence="23 24" key="1">
    <citation type="journal article" date="2019" name="Mol. Ecol. Resour.">
        <title>Chromosome-level genome assembly of Triplophysa tibetana, a fish adapted to the harsh high-altitude environment of the Tibetan Plateau.</title>
        <authorList>
            <person name="Yang X."/>
            <person name="Liu H."/>
            <person name="Ma Z."/>
            <person name="Zou Y."/>
            <person name="Zou M."/>
            <person name="Mao Y."/>
            <person name="Li X."/>
            <person name="Wang H."/>
            <person name="Chen T."/>
            <person name="Wang W."/>
            <person name="Yang R."/>
        </authorList>
    </citation>
    <scope>NUCLEOTIDE SEQUENCE [LARGE SCALE GENOMIC DNA]</scope>
    <source>
        <strain evidence="23">TTIB1903HZAU</strain>
        <tissue evidence="23">Muscle</tissue>
    </source>
</reference>
<evidence type="ECO:0000256" key="16">
    <source>
        <dbReference type="ARBA" id="ARBA00037858"/>
    </source>
</evidence>
<keyword evidence="12" id="KW-0628">Postsynaptic cell membrane</keyword>
<organism evidence="23 24">
    <name type="scientific">Triplophysa tibetana</name>
    <dbReference type="NCBI Taxonomy" id="1572043"/>
    <lineage>
        <taxon>Eukaryota</taxon>
        <taxon>Metazoa</taxon>
        <taxon>Chordata</taxon>
        <taxon>Craniata</taxon>
        <taxon>Vertebrata</taxon>
        <taxon>Euteleostomi</taxon>
        <taxon>Actinopterygii</taxon>
        <taxon>Neopterygii</taxon>
        <taxon>Teleostei</taxon>
        <taxon>Ostariophysi</taxon>
        <taxon>Cypriniformes</taxon>
        <taxon>Nemacheilidae</taxon>
        <taxon>Triplophysa</taxon>
    </lineage>
</organism>
<feature type="region of interest" description="Disordered" evidence="21">
    <location>
        <begin position="238"/>
        <end position="265"/>
    </location>
</feature>
<dbReference type="GO" id="GO:0030672">
    <property type="term" value="C:synaptic vesicle membrane"/>
    <property type="evidence" value="ECO:0007669"/>
    <property type="project" value="TreeGrafter"/>
</dbReference>
<evidence type="ECO:0000256" key="12">
    <source>
        <dbReference type="ARBA" id="ARBA00023257"/>
    </source>
</evidence>
<evidence type="ECO:0000256" key="20">
    <source>
        <dbReference type="ARBA" id="ARBA00042246"/>
    </source>
</evidence>
<evidence type="ECO:0000256" key="1">
    <source>
        <dbReference type="ARBA" id="ARBA00004279"/>
    </source>
</evidence>
<evidence type="ECO:0000256" key="17">
    <source>
        <dbReference type="ARBA" id="ARBA00038680"/>
    </source>
</evidence>
<keyword evidence="9 22" id="KW-1133">Transmembrane helix</keyword>
<keyword evidence="5" id="KW-0597">Phosphoprotein</keyword>
<comment type="subcellular location">
    <subcellularLocation>
        <location evidence="2">Cell membrane</location>
        <topology evidence="2">Single-pass type II membrane protein</topology>
    </subcellularLocation>
    <subcellularLocation>
        <location evidence="1">Cell projection</location>
        <location evidence="1">Dendrite</location>
    </subcellularLocation>
    <subcellularLocation>
        <location evidence="16">Early endosome membrane</location>
        <topology evidence="16">Single-pass type II membrane protein</topology>
    </subcellularLocation>
    <subcellularLocation>
        <location evidence="14">Postsynaptic density membrane</location>
    </subcellularLocation>
</comment>
<accession>A0A5A9P583</accession>
<dbReference type="GO" id="GO:0043197">
    <property type="term" value="C:dendritic spine"/>
    <property type="evidence" value="ECO:0007669"/>
    <property type="project" value="UniProtKB-SubCell"/>
</dbReference>
<proteinExistence type="inferred from homology"/>
<evidence type="ECO:0000313" key="24">
    <source>
        <dbReference type="Proteomes" id="UP000324632"/>
    </source>
</evidence>
<evidence type="ECO:0000256" key="19">
    <source>
        <dbReference type="ARBA" id="ARBA00041354"/>
    </source>
</evidence>
<dbReference type="EMBL" id="SOYY01000008">
    <property type="protein sequence ID" value="KAA0717644.1"/>
    <property type="molecule type" value="Genomic_DNA"/>
</dbReference>
<dbReference type="AlphaFoldDB" id="A0A5A9P583"/>
<evidence type="ECO:0000256" key="15">
    <source>
        <dbReference type="ARBA" id="ARBA00037790"/>
    </source>
</evidence>
<keyword evidence="7" id="KW-0967">Endosome</keyword>
<dbReference type="GO" id="GO:0031901">
    <property type="term" value="C:early endosome membrane"/>
    <property type="evidence" value="ECO:0007669"/>
    <property type="project" value="UniProtKB-SubCell"/>
</dbReference>
<dbReference type="InterPro" id="IPR007593">
    <property type="entry name" value="CD225/Dispanin_fam"/>
</dbReference>
<comment type="function">
    <text evidence="15">May regulate AMPA receptor content at nascent synapses, and have a role in postsynaptic development and maturation.</text>
</comment>
<evidence type="ECO:0000256" key="6">
    <source>
        <dbReference type="ARBA" id="ARBA00022692"/>
    </source>
</evidence>
<keyword evidence="8" id="KW-0735">Signal-anchor</keyword>
<evidence type="ECO:0000256" key="11">
    <source>
        <dbReference type="ARBA" id="ARBA00023136"/>
    </source>
</evidence>
<dbReference type="GO" id="GO:0098839">
    <property type="term" value="C:postsynaptic density membrane"/>
    <property type="evidence" value="ECO:0007669"/>
    <property type="project" value="UniProtKB-SubCell"/>
</dbReference>
<dbReference type="Proteomes" id="UP000324632">
    <property type="component" value="Chromosome 8"/>
</dbReference>
<keyword evidence="13" id="KW-0966">Cell projection</keyword>
<evidence type="ECO:0000256" key="13">
    <source>
        <dbReference type="ARBA" id="ARBA00023273"/>
    </source>
</evidence>
<keyword evidence="4" id="KW-1003">Cell membrane</keyword>
<evidence type="ECO:0000256" key="9">
    <source>
        <dbReference type="ARBA" id="ARBA00022989"/>
    </source>
</evidence>
<feature type="transmembrane region" description="Helical" evidence="22">
    <location>
        <begin position="197"/>
        <end position="218"/>
    </location>
</feature>
<evidence type="ECO:0000313" key="23">
    <source>
        <dbReference type="EMBL" id="KAA0717644.1"/>
    </source>
</evidence>
<keyword evidence="24" id="KW-1185">Reference proteome</keyword>
<evidence type="ECO:0000256" key="18">
    <source>
        <dbReference type="ARBA" id="ARBA00040240"/>
    </source>
</evidence>
<gene>
    <name evidence="23" type="ORF">E1301_Tti014579</name>
</gene>